<dbReference type="EMBL" id="CP002801">
    <property type="protein sequence ID" value="AEH07777.1"/>
    <property type="molecule type" value="Genomic_DNA"/>
</dbReference>
<evidence type="ECO:0008006" key="3">
    <source>
        <dbReference type="Google" id="ProtNLM"/>
    </source>
</evidence>
<evidence type="ECO:0000313" key="1">
    <source>
        <dbReference type="EMBL" id="AEH07777.1"/>
    </source>
</evidence>
<proteinExistence type="predicted"/>
<dbReference type="InterPro" id="IPR043519">
    <property type="entry name" value="NT_sf"/>
</dbReference>
<dbReference type="KEGG" id="fsy:FsymDg_0205"/>
<dbReference type="PANTHER" id="PTHR34822">
    <property type="entry name" value="GRPB DOMAIN PROTEIN (AFU_ORTHOLOGUE AFUA_1G01530)"/>
    <property type="match status" value="1"/>
</dbReference>
<dbReference type="AlphaFoldDB" id="F8B2Q7"/>
<evidence type="ECO:0000313" key="2">
    <source>
        <dbReference type="Proteomes" id="UP000001549"/>
    </source>
</evidence>
<reference evidence="1 2" key="1">
    <citation type="submission" date="2011-05" db="EMBL/GenBank/DDBJ databases">
        <title>Complete sequence of chromosome of Frankia symbiont of Datisca glomerata.</title>
        <authorList>
            <consortium name="US DOE Joint Genome Institute"/>
            <person name="Lucas S."/>
            <person name="Han J."/>
            <person name="Lapidus A."/>
            <person name="Cheng J.-F."/>
            <person name="Goodwin L."/>
            <person name="Pitluck S."/>
            <person name="Peters L."/>
            <person name="Mikhailova N."/>
            <person name="Chertkov O."/>
            <person name="Teshima H."/>
            <person name="Han C."/>
            <person name="Tapia R."/>
            <person name="Land M."/>
            <person name="Hauser L."/>
            <person name="Kyrpides N."/>
            <person name="Ivanova N."/>
            <person name="Pagani I."/>
            <person name="Berry A."/>
            <person name="Pawlowski K."/>
            <person name="Persson T."/>
            <person name="Vanden Heuvel B."/>
            <person name="Benson D."/>
            <person name="Woyke T."/>
        </authorList>
    </citation>
    <scope>NUCLEOTIDE SEQUENCE [LARGE SCALE GENOMIC DNA]</scope>
    <source>
        <strain evidence="2">4085684</strain>
    </source>
</reference>
<dbReference type="HOGENOM" id="CLU_086407_4_1_11"/>
<dbReference type="Proteomes" id="UP000001549">
    <property type="component" value="Chromosome"/>
</dbReference>
<name>F8B2Q7_9ACTN</name>
<accession>F8B2Q7</accession>
<dbReference type="PANTHER" id="PTHR34822:SF1">
    <property type="entry name" value="GRPB FAMILY PROTEIN"/>
    <property type="match status" value="1"/>
</dbReference>
<dbReference type="Pfam" id="PF04229">
    <property type="entry name" value="GrpB"/>
    <property type="match status" value="1"/>
</dbReference>
<dbReference type="InterPro" id="IPR007344">
    <property type="entry name" value="GrpB/CoaE"/>
</dbReference>
<dbReference type="SUPFAM" id="SSF81301">
    <property type="entry name" value="Nucleotidyltransferase"/>
    <property type="match status" value="1"/>
</dbReference>
<protein>
    <recommendedName>
        <fullName evidence="3">GrpB family protein</fullName>
    </recommendedName>
</protein>
<gene>
    <name evidence="1" type="ordered locus">FsymDg_0205</name>
</gene>
<sequence>MPYLEVMPYLEIDGLVRRKLPRPGQDGTVAGGPELIGGVEHRVIRIVDYDPAWPGRFQAERGRIEAAIGSRARRIAHIGSTSVPGLAAKPIVDIQVSVPDLEDEPHYVTPLEEAGYRLRVRDAEHRMVRTPDLTVHVHICPVGSPWERRHLLFRDWLRHDTADRAAYQALKQELAARDWPDMNAYADAKPPLIADIMSRARTWAATAGWSLPAR</sequence>
<dbReference type="Gene3D" id="3.30.460.10">
    <property type="entry name" value="Beta Polymerase, domain 2"/>
    <property type="match status" value="1"/>
</dbReference>
<organism evidence="1 2">
    <name type="scientific">Candidatus Protofrankia datiscae</name>
    <dbReference type="NCBI Taxonomy" id="2716812"/>
    <lineage>
        <taxon>Bacteria</taxon>
        <taxon>Bacillati</taxon>
        <taxon>Actinomycetota</taxon>
        <taxon>Actinomycetes</taxon>
        <taxon>Frankiales</taxon>
        <taxon>Frankiaceae</taxon>
        <taxon>Protofrankia</taxon>
    </lineage>
</organism>
<keyword evidence="2" id="KW-1185">Reference proteome</keyword>
<dbReference type="STRING" id="656024.FsymDg_0205"/>
<dbReference type="eggNOG" id="COG2320">
    <property type="taxonomic scope" value="Bacteria"/>
</dbReference>